<dbReference type="Proteomes" id="UP000293342">
    <property type="component" value="Unassembled WGS sequence"/>
</dbReference>
<reference evidence="2 3" key="1">
    <citation type="submission" date="2019-02" db="EMBL/GenBank/DDBJ databases">
        <title>Kribbella capetownensis sp. nov. and Kribbella speibonae sp. nov., isolated from soil.</title>
        <authorList>
            <person name="Curtis S.M."/>
            <person name="Norton I."/>
            <person name="Everest G.J."/>
            <person name="Meyers P.R."/>
        </authorList>
    </citation>
    <scope>NUCLEOTIDE SEQUENCE [LARGE SCALE GENOMIC DNA]</scope>
    <source>
        <strain evidence="2 3">YM53</strain>
    </source>
</reference>
<evidence type="ECO:0000259" key="1">
    <source>
        <dbReference type="Pfam" id="PF07553"/>
    </source>
</evidence>
<gene>
    <name evidence="2" type="ORF">E0H75_13745</name>
</gene>
<feature type="domain" description="Putative host cell surface-exposed lipoprotein Ltp-like HTH region" evidence="1">
    <location>
        <begin position="5"/>
        <end position="45"/>
    </location>
</feature>
<dbReference type="InterPro" id="IPR011434">
    <property type="entry name" value="Ltp-like_HTH"/>
</dbReference>
<accession>A0A4R0JXQ1</accession>
<comment type="caution">
    <text evidence="2">The sequence shown here is derived from an EMBL/GenBank/DDBJ whole genome shotgun (WGS) entry which is preliminary data.</text>
</comment>
<dbReference type="RefSeq" id="WP_131514112.1">
    <property type="nucleotide sequence ID" value="NZ_SJKD01000002.1"/>
</dbReference>
<protein>
    <recommendedName>
        <fullName evidence="1">Putative host cell surface-exposed lipoprotein Ltp-like HTH region domain-containing protein</fullName>
    </recommendedName>
</protein>
<dbReference type="InterPro" id="IPR036388">
    <property type="entry name" value="WH-like_DNA-bd_sf"/>
</dbReference>
<evidence type="ECO:0000313" key="3">
    <source>
        <dbReference type="Proteomes" id="UP000293342"/>
    </source>
</evidence>
<proteinExistence type="predicted"/>
<dbReference type="OrthoDB" id="2004788at2"/>
<dbReference type="AlphaFoldDB" id="A0A4R0JXQ1"/>
<organism evidence="2 3">
    <name type="scientific">Kribbella capetownensis</name>
    <dbReference type="NCBI Taxonomy" id="1572659"/>
    <lineage>
        <taxon>Bacteria</taxon>
        <taxon>Bacillati</taxon>
        <taxon>Actinomycetota</taxon>
        <taxon>Actinomycetes</taxon>
        <taxon>Propionibacteriales</taxon>
        <taxon>Kribbellaceae</taxon>
        <taxon>Kribbella</taxon>
    </lineage>
</organism>
<dbReference type="Gene3D" id="1.10.10.10">
    <property type="entry name" value="Winged helix-like DNA-binding domain superfamily/Winged helix DNA-binding domain"/>
    <property type="match status" value="1"/>
</dbReference>
<name>A0A4R0JXQ1_9ACTN</name>
<evidence type="ECO:0000313" key="2">
    <source>
        <dbReference type="EMBL" id="TCC51437.1"/>
    </source>
</evidence>
<sequence>MTAGQEQAIGAAESYLEFTAFSLIHQLESSAGEGFTHAQAVYGVTKAGL</sequence>
<keyword evidence="3" id="KW-1185">Reference proteome</keyword>
<dbReference type="Pfam" id="PF07553">
    <property type="entry name" value="Lipoprotein_Ltp"/>
    <property type="match status" value="1"/>
</dbReference>
<dbReference type="EMBL" id="SJKD01000002">
    <property type="protein sequence ID" value="TCC51437.1"/>
    <property type="molecule type" value="Genomic_DNA"/>
</dbReference>